<evidence type="ECO:0000313" key="15">
    <source>
        <dbReference type="Proteomes" id="UP000237883"/>
    </source>
</evidence>
<dbReference type="InterPro" id="IPR000796">
    <property type="entry name" value="Asp_trans"/>
</dbReference>
<name>A0A2S0L289_9FIRM</name>
<keyword evidence="7 12" id="KW-0489">Methyltransferase</keyword>
<dbReference type="Pfam" id="PF00155">
    <property type="entry name" value="Aminotran_1_2"/>
    <property type="match status" value="1"/>
</dbReference>
<dbReference type="NCBIfam" id="NF001080">
    <property type="entry name" value="PRK00121.2-2"/>
    <property type="match status" value="1"/>
</dbReference>
<evidence type="ECO:0000256" key="6">
    <source>
        <dbReference type="ARBA" id="ARBA00022576"/>
    </source>
</evidence>
<dbReference type="GO" id="GO:0008176">
    <property type="term" value="F:tRNA (guanine(46)-N7)-methyltransferase activity"/>
    <property type="evidence" value="ECO:0007669"/>
    <property type="project" value="UniProtKB-UniRule"/>
</dbReference>
<dbReference type="InterPro" id="IPR015422">
    <property type="entry name" value="PyrdxlP-dep_Trfase_small"/>
</dbReference>
<reference evidence="15" key="1">
    <citation type="submission" date="2018-02" db="EMBL/GenBank/DDBJ databases">
        <authorList>
            <person name="Holder M.E."/>
            <person name="Ajami N.J."/>
            <person name="Petrosino J.F."/>
        </authorList>
    </citation>
    <scope>NUCLEOTIDE SEQUENCE [LARGE SCALE GENOMIC DNA]</scope>
    <source>
        <strain evidence="15">CCUG 47132</strain>
    </source>
</reference>
<dbReference type="InterPro" id="IPR055361">
    <property type="entry name" value="tRNA_methyltr_TrmB_bact"/>
</dbReference>
<dbReference type="EMBL" id="CP027228">
    <property type="protein sequence ID" value="AVM47408.1"/>
    <property type="molecule type" value="Genomic_DNA"/>
</dbReference>
<comment type="similarity">
    <text evidence="4">Belongs to the class-I pyridoxal-phosphate-dependent aminotransferase family.</text>
</comment>
<dbReference type="GO" id="GO:0042802">
    <property type="term" value="F:identical protein binding"/>
    <property type="evidence" value="ECO:0007669"/>
    <property type="project" value="TreeGrafter"/>
</dbReference>
<dbReference type="CDD" id="cd02440">
    <property type="entry name" value="AdoMet_MTases"/>
    <property type="match status" value="1"/>
</dbReference>
<dbReference type="NCBIfam" id="TIGR00091">
    <property type="entry name" value="tRNA (guanosine(46)-N7)-methyltransferase TrmB"/>
    <property type="match status" value="1"/>
</dbReference>
<evidence type="ECO:0000256" key="3">
    <source>
        <dbReference type="ARBA" id="ARBA00003015"/>
    </source>
</evidence>
<dbReference type="Gene3D" id="3.40.640.10">
    <property type="entry name" value="Type I PLP-dependent aspartate aminotransferase-like (Major domain)"/>
    <property type="match status" value="1"/>
</dbReference>
<dbReference type="EC" id="2.1.1.33" evidence="12"/>
<accession>A0A2S0L289</accession>
<dbReference type="SUPFAM" id="SSF53335">
    <property type="entry name" value="S-adenosyl-L-methionine-dependent methyltransferases"/>
    <property type="match status" value="1"/>
</dbReference>
<dbReference type="InterPro" id="IPR003358">
    <property type="entry name" value="tRNA_(Gua-N-7)_MeTrfase_Trmb"/>
</dbReference>
<keyword evidence="15" id="KW-1185">Reference proteome</keyword>
<comment type="caution">
    <text evidence="12">Lacks conserved residue(s) required for the propagation of feature annotation.</text>
</comment>
<evidence type="ECO:0000256" key="7">
    <source>
        <dbReference type="ARBA" id="ARBA00022603"/>
    </source>
</evidence>
<dbReference type="CDD" id="cd00609">
    <property type="entry name" value="AAT_like"/>
    <property type="match status" value="1"/>
</dbReference>
<dbReference type="GO" id="GO:0006520">
    <property type="term" value="P:amino acid metabolic process"/>
    <property type="evidence" value="ECO:0007669"/>
    <property type="project" value="InterPro"/>
</dbReference>
<feature type="binding site" evidence="12">
    <location>
        <position position="122"/>
    </location>
    <ligand>
        <name>substrate</name>
    </ligand>
</feature>
<dbReference type="AlphaFoldDB" id="A0A2S0L289"/>
<comment type="pathway">
    <text evidence="12">tRNA modification; N(7)-methylguanine-tRNA biosynthesis.</text>
</comment>
<protein>
    <recommendedName>
        <fullName evidence="12">tRNA (guanine-N(7)-)-methyltransferase</fullName>
        <ecNumber evidence="12">2.1.1.33</ecNumber>
    </recommendedName>
    <alternativeName>
        <fullName evidence="12">tRNA (guanine(46)-N(7))-methyltransferase</fullName>
    </alternativeName>
    <alternativeName>
        <fullName evidence="12">tRNA(m7G46)-methyltransferase</fullName>
    </alternativeName>
</protein>
<dbReference type="InterPro" id="IPR015424">
    <property type="entry name" value="PyrdxlP-dep_Trfase"/>
</dbReference>
<comment type="function">
    <text evidence="3 12">Catalyzes the formation of N(7)-methylguanine at position 46 (m7G46) in tRNA.</text>
</comment>
<dbReference type="SUPFAM" id="SSF53383">
    <property type="entry name" value="PLP-dependent transferases"/>
    <property type="match status" value="1"/>
</dbReference>
<dbReference type="KEGG" id="mdv:C5Q96_00430"/>
<dbReference type="PROSITE" id="PS51625">
    <property type="entry name" value="SAM_MT_TRMB"/>
    <property type="match status" value="1"/>
</dbReference>
<dbReference type="GO" id="GO:0030170">
    <property type="term" value="F:pyridoxal phosphate binding"/>
    <property type="evidence" value="ECO:0007669"/>
    <property type="project" value="InterPro"/>
</dbReference>
<dbReference type="InterPro" id="IPR015421">
    <property type="entry name" value="PyrdxlP-dep_Trfase_major"/>
</dbReference>
<keyword evidence="10 12" id="KW-0819">tRNA processing</keyword>
<evidence type="ECO:0000256" key="5">
    <source>
        <dbReference type="ARBA" id="ARBA00011738"/>
    </source>
</evidence>
<dbReference type="InterPro" id="IPR004839">
    <property type="entry name" value="Aminotransferase_I/II_large"/>
</dbReference>
<evidence type="ECO:0000256" key="8">
    <source>
        <dbReference type="ARBA" id="ARBA00022679"/>
    </source>
</evidence>
<keyword evidence="8 12" id="KW-0808">Transferase</keyword>
<comment type="catalytic activity">
    <reaction evidence="1 12">
        <text>guanosine(46) in tRNA + S-adenosyl-L-methionine = N(7)-methylguanosine(46) in tRNA + S-adenosyl-L-homocysteine</text>
        <dbReference type="Rhea" id="RHEA:42708"/>
        <dbReference type="Rhea" id="RHEA-COMP:10188"/>
        <dbReference type="Rhea" id="RHEA-COMP:10189"/>
        <dbReference type="ChEBI" id="CHEBI:57856"/>
        <dbReference type="ChEBI" id="CHEBI:59789"/>
        <dbReference type="ChEBI" id="CHEBI:74269"/>
        <dbReference type="ChEBI" id="CHEBI:74480"/>
        <dbReference type="EC" id="2.1.1.33"/>
    </reaction>
</comment>
<dbReference type="RefSeq" id="WP_106056153.1">
    <property type="nucleotide sequence ID" value="NZ_CP027228.1"/>
</dbReference>
<gene>
    <name evidence="12" type="primary">trmB</name>
    <name evidence="14" type="ORF">C5Q96_00430</name>
</gene>
<feature type="binding site" evidence="12">
    <location>
        <position position="69"/>
    </location>
    <ligand>
        <name>S-adenosyl-L-methionine</name>
        <dbReference type="ChEBI" id="CHEBI:59789"/>
    </ligand>
</feature>
<organism evidence="14 15">
    <name type="scientific">Mogibacterium diversum</name>
    <dbReference type="NCBI Taxonomy" id="114527"/>
    <lineage>
        <taxon>Bacteria</taxon>
        <taxon>Bacillati</taxon>
        <taxon>Bacillota</taxon>
        <taxon>Clostridia</taxon>
        <taxon>Peptostreptococcales</taxon>
        <taxon>Anaerovoracaceae</taxon>
        <taxon>Mogibacterium</taxon>
    </lineage>
</organism>
<evidence type="ECO:0000256" key="11">
    <source>
        <dbReference type="ARBA" id="ARBA00022898"/>
    </source>
</evidence>
<feature type="binding site" evidence="12">
    <location>
        <position position="154"/>
    </location>
    <ligand>
        <name>substrate</name>
    </ligand>
</feature>
<dbReference type="OrthoDB" id="9766445at2"/>
<evidence type="ECO:0000259" key="13">
    <source>
        <dbReference type="Pfam" id="PF00155"/>
    </source>
</evidence>
<evidence type="ECO:0000256" key="10">
    <source>
        <dbReference type="ARBA" id="ARBA00022694"/>
    </source>
</evidence>
<comment type="subunit">
    <text evidence="5">Homodimer.</text>
</comment>
<dbReference type="Proteomes" id="UP000237883">
    <property type="component" value="Chromosome"/>
</dbReference>
<feature type="binding site" evidence="12">
    <location>
        <position position="118"/>
    </location>
    <ligand>
        <name>S-adenosyl-L-methionine</name>
        <dbReference type="ChEBI" id="CHEBI:59789"/>
    </ligand>
</feature>
<dbReference type="Gene3D" id="3.90.1150.10">
    <property type="entry name" value="Aspartate Aminotransferase, domain 1"/>
    <property type="match status" value="1"/>
</dbReference>
<dbReference type="InterPro" id="IPR029063">
    <property type="entry name" value="SAM-dependent_MTases_sf"/>
</dbReference>
<dbReference type="PANTHER" id="PTHR11879">
    <property type="entry name" value="ASPARTATE AMINOTRANSFERASE"/>
    <property type="match status" value="1"/>
</dbReference>
<evidence type="ECO:0000313" key="14">
    <source>
        <dbReference type="EMBL" id="AVM47408.1"/>
    </source>
</evidence>
<keyword evidence="11" id="KW-0663">Pyridoxal phosphate</keyword>
<evidence type="ECO:0000256" key="2">
    <source>
        <dbReference type="ARBA" id="ARBA00001933"/>
    </source>
</evidence>
<keyword evidence="6" id="KW-0032">Aminotransferase</keyword>
<dbReference type="UniPathway" id="UPA00989"/>
<dbReference type="Pfam" id="PF02390">
    <property type="entry name" value="Methyltransf_4"/>
    <property type="match status" value="1"/>
</dbReference>
<comment type="similarity">
    <text evidence="12">Belongs to the class I-like SAM-binding methyltransferase superfamily. TrmB family.</text>
</comment>
<evidence type="ECO:0000256" key="12">
    <source>
        <dbReference type="HAMAP-Rule" id="MF_01057"/>
    </source>
</evidence>
<dbReference type="Gene3D" id="3.40.50.150">
    <property type="entry name" value="Vaccinia Virus protein VP39"/>
    <property type="match status" value="1"/>
</dbReference>
<dbReference type="PANTHER" id="PTHR11879:SF22">
    <property type="entry name" value="ASPARTATE AMINOTRANSFERASE, MITOCHONDRIAL"/>
    <property type="match status" value="1"/>
</dbReference>
<dbReference type="GeneID" id="78390714"/>
<proteinExistence type="inferred from homology"/>
<dbReference type="HAMAP" id="MF_01057">
    <property type="entry name" value="tRNA_methyltr_TrmB"/>
    <property type="match status" value="1"/>
</dbReference>
<keyword evidence="9 12" id="KW-0949">S-adenosyl-L-methionine</keyword>
<dbReference type="GO" id="GO:0008483">
    <property type="term" value="F:transaminase activity"/>
    <property type="evidence" value="ECO:0007669"/>
    <property type="project" value="UniProtKB-KW"/>
</dbReference>
<evidence type="ECO:0000256" key="9">
    <source>
        <dbReference type="ARBA" id="ARBA00022691"/>
    </source>
</evidence>
<feature type="binding site" evidence="12">
    <location>
        <position position="44"/>
    </location>
    <ligand>
        <name>S-adenosyl-L-methionine</name>
        <dbReference type="ChEBI" id="CHEBI:59789"/>
    </ligand>
</feature>
<evidence type="ECO:0000256" key="4">
    <source>
        <dbReference type="ARBA" id="ARBA00007441"/>
    </source>
</evidence>
<evidence type="ECO:0000256" key="1">
    <source>
        <dbReference type="ARBA" id="ARBA00000142"/>
    </source>
</evidence>
<sequence length="628" mass="70705">MRQRKVKNLEEKYARFEDILVYNPAEIRGKWAERAGESKGIYMEVGCGKGRFISQLASREPENFFIAVEGHKSVLLRAMEKVHELGLTNVVFIPEFIENLHEWFIDSELDGIYLNFSDPLPKNYSAKKRLTYRGKLKQYFDVLKEDGVVRFKTDNTDLFNYSINEVIASDLRIREFTRDLHASPYNEDNIMTEYEEKFSDKGFNIKMMEIGRIRRKGEKMGLAALNGREIPKQDKVFGISGRAKAAIKEKGHENVANATIGALLDDDGGLIVLSSVDEAVKSLEPSQYAEYAPIAGTPGFKAAAIQAALGGYETSRHIGIVSTPGGTGSLTNAIANYSCPGDKILTHNWCWPNYKNIAAEQGRGFETFEMFDEDGKFNLADFEYKVNKLLRIQDRLVLILNTPANNPTGYSLSLEEWKSIIEILNRVPDDKVVALVVDIAYIDFAGDEKKVREFIPELEKLKSNVLPLLAYSTSKTFTFYGFRCAALICLADSEEIADEFVKVCSYSSRSTWSNSPRGPQEVVAKIYSDKELLAKVDEERKEFRDMLLARGRAFEEEAKKVNLKIVPFRAGFFVSIPCENPDALSAKLEESDVYCVPMDKGVRVSIASISEAKCRKLPAIIKDALQSL</sequence>
<feature type="domain" description="Aminotransferase class I/classII large" evidence="13">
    <location>
        <begin position="259"/>
        <end position="617"/>
    </location>
</feature>
<comment type="cofactor">
    <cofactor evidence="2">
        <name>pyridoxal 5'-phosphate</name>
        <dbReference type="ChEBI" id="CHEBI:597326"/>
    </cofactor>
</comment>
<feature type="binding site" evidence="12">
    <location>
        <begin position="192"/>
        <end position="195"/>
    </location>
    <ligand>
        <name>substrate</name>
    </ligand>
</feature>